<organism evidence="1">
    <name type="scientific">Solanum tuberosum</name>
    <name type="common">Potato</name>
    <dbReference type="NCBI Taxonomy" id="4113"/>
    <lineage>
        <taxon>Eukaryota</taxon>
        <taxon>Viridiplantae</taxon>
        <taxon>Streptophyta</taxon>
        <taxon>Embryophyta</taxon>
        <taxon>Tracheophyta</taxon>
        <taxon>Spermatophyta</taxon>
        <taxon>Magnoliopsida</taxon>
        <taxon>eudicotyledons</taxon>
        <taxon>Gunneridae</taxon>
        <taxon>Pentapetalae</taxon>
        <taxon>asterids</taxon>
        <taxon>lamiids</taxon>
        <taxon>Solanales</taxon>
        <taxon>Solanaceae</taxon>
        <taxon>Solanoideae</taxon>
        <taxon>Solaneae</taxon>
        <taxon>Solanum</taxon>
    </lineage>
</organism>
<geneLocation type="chloroplast" evidence="1"/>
<dbReference type="PIR" id="JQ2318">
    <property type="entry name" value="JQ2318"/>
</dbReference>
<sequence length="12" mass="1442">MDPIDIDFCNCR</sequence>
<protein>
    <submittedName>
        <fullName evidence="1">Hypothetical 1.4K protein</fullName>
    </submittedName>
</protein>
<evidence type="ECO:0000313" key="1">
    <source>
        <dbReference type="PIR" id="JQ2318"/>
    </source>
</evidence>
<accession>Q7M2E7</accession>
<name>Q7M2E7_SOLTU</name>
<proteinExistence type="predicted"/>
<reference evidence="1" key="1">
    <citation type="journal article" date="1991" name="Theor. Appl. Genet.">
        <title>Chloroplast DNA evolution in potato (Solanum tuberosum L.).</title>
        <authorList>
            <person name="Kawagoe Y."/>
            <person name="Kikuta Y."/>
        </authorList>
    </citation>
    <scope>NUCLEOTIDE SEQUENCE</scope>
</reference>